<dbReference type="Pfam" id="PF02674">
    <property type="entry name" value="Colicin_V"/>
    <property type="match status" value="1"/>
</dbReference>
<proteinExistence type="predicted"/>
<sequence length="177" mass="19691">MFNWLDIVLLVILAITLILGCIKGLVRQLVGILAVIIGLILSLTYYHSVGTFFRPLVSNDSIAHFLGFLSIFLIFMLLGWLVSRMFSKAMKGPFKFLNHVLGGFFGLLKGTLICGIIVFAFLVFAVNTKALEGSMIAPSCLKMTKAVVDLVPQELKDKFRDAYQGMIGRRGKNDERE</sequence>
<evidence type="ECO:0000256" key="5">
    <source>
        <dbReference type="SAM" id="Phobius"/>
    </source>
</evidence>
<keyword evidence="4 5" id="KW-0472">Membrane</keyword>
<comment type="caution">
    <text evidence="6">The sequence shown here is derived from an EMBL/GenBank/DDBJ whole genome shotgun (WGS) entry which is preliminary data.</text>
</comment>
<evidence type="ECO:0000256" key="2">
    <source>
        <dbReference type="ARBA" id="ARBA00022692"/>
    </source>
</evidence>
<evidence type="ECO:0000313" key="6">
    <source>
        <dbReference type="EMBL" id="GAF81735.1"/>
    </source>
</evidence>
<name>X0TZY9_9ZZZZ</name>
<feature type="transmembrane region" description="Helical" evidence="5">
    <location>
        <begin position="29"/>
        <end position="49"/>
    </location>
</feature>
<keyword evidence="2 5" id="KW-0812">Transmembrane</keyword>
<accession>X0TZY9</accession>
<dbReference type="PANTHER" id="PTHR37306">
    <property type="entry name" value="COLICIN V PRODUCTION PROTEIN"/>
    <property type="match status" value="1"/>
</dbReference>
<dbReference type="GO" id="GO:0009403">
    <property type="term" value="P:toxin biosynthetic process"/>
    <property type="evidence" value="ECO:0007669"/>
    <property type="project" value="InterPro"/>
</dbReference>
<dbReference type="InterPro" id="IPR003825">
    <property type="entry name" value="Colicin-V_CvpA"/>
</dbReference>
<dbReference type="GO" id="GO:0016020">
    <property type="term" value="C:membrane"/>
    <property type="evidence" value="ECO:0007669"/>
    <property type="project" value="UniProtKB-SubCell"/>
</dbReference>
<dbReference type="EMBL" id="BARS01009940">
    <property type="protein sequence ID" value="GAF81735.1"/>
    <property type="molecule type" value="Genomic_DNA"/>
</dbReference>
<dbReference type="PANTHER" id="PTHR37306:SF1">
    <property type="entry name" value="COLICIN V PRODUCTION PROTEIN"/>
    <property type="match status" value="1"/>
</dbReference>
<gene>
    <name evidence="6" type="ORF">S01H1_18575</name>
</gene>
<evidence type="ECO:0000256" key="1">
    <source>
        <dbReference type="ARBA" id="ARBA00004141"/>
    </source>
</evidence>
<evidence type="ECO:0008006" key="7">
    <source>
        <dbReference type="Google" id="ProtNLM"/>
    </source>
</evidence>
<comment type="subcellular location">
    <subcellularLocation>
        <location evidence="1">Membrane</location>
        <topology evidence="1">Multi-pass membrane protein</topology>
    </subcellularLocation>
</comment>
<reference evidence="6" key="1">
    <citation type="journal article" date="2014" name="Front. Microbiol.">
        <title>High frequency of phylogenetically diverse reductive dehalogenase-homologous genes in deep subseafloor sedimentary metagenomes.</title>
        <authorList>
            <person name="Kawai M."/>
            <person name="Futagami T."/>
            <person name="Toyoda A."/>
            <person name="Takaki Y."/>
            <person name="Nishi S."/>
            <person name="Hori S."/>
            <person name="Arai W."/>
            <person name="Tsubouchi T."/>
            <person name="Morono Y."/>
            <person name="Uchiyama I."/>
            <person name="Ito T."/>
            <person name="Fujiyama A."/>
            <person name="Inagaki F."/>
            <person name="Takami H."/>
        </authorList>
    </citation>
    <scope>NUCLEOTIDE SEQUENCE</scope>
    <source>
        <strain evidence="6">Expedition CK06-06</strain>
    </source>
</reference>
<evidence type="ECO:0000256" key="4">
    <source>
        <dbReference type="ARBA" id="ARBA00023136"/>
    </source>
</evidence>
<protein>
    <recommendedName>
        <fullName evidence="7">CvpA family protein</fullName>
    </recommendedName>
</protein>
<organism evidence="6">
    <name type="scientific">marine sediment metagenome</name>
    <dbReference type="NCBI Taxonomy" id="412755"/>
    <lineage>
        <taxon>unclassified sequences</taxon>
        <taxon>metagenomes</taxon>
        <taxon>ecological metagenomes</taxon>
    </lineage>
</organism>
<feature type="transmembrane region" description="Helical" evidence="5">
    <location>
        <begin position="61"/>
        <end position="82"/>
    </location>
</feature>
<feature type="transmembrane region" description="Helical" evidence="5">
    <location>
        <begin position="6"/>
        <end position="22"/>
    </location>
</feature>
<evidence type="ECO:0000256" key="3">
    <source>
        <dbReference type="ARBA" id="ARBA00022989"/>
    </source>
</evidence>
<dbReference type="AlphaFoldDB" id="X0TZY9"/>
<feature type="transmembrane region" description="Helical" evidence="5">
    <location>
        <begin position="103"/>
        <end position="126"/>
    </location>
</feature>
<keyword evidence="3 5" id="KW-1133">Transmembrane helix</keyword>